<dbReference type="PANTHER" id="PTHR39335">
    <property type="entry name" value="BLL4220 PROTEIN"/>
    <property type="match status" value="1"/>
</dbReference>
<dbReference type="InterPro" id="IPR005297">
    <property type="entry name" value="Lipoprotein_repeat"/>
</dbReference>
<dbReference type="Pfam" id="PF03640">
    <property type="entry name" value="Lipoprotein_15"/>
    <property type="match status" value="4"/>
</dbReference>
<dbReference type="PROSITE" id="PS51257">
    <property type="entry name" value="PROKAR_LIPOPROTEIN"/>
    <property type="match status" value="1"/>
</dbReference>
<feature type="compositionally biased region" description="Acidic residues" evidence="1">
    <location>
        <begin position="319"/>
        <end position="330"/>
    </location>
</feature>
<sequence>MQRIPQRLTIALATTGLALTTACQGVEIPGLSGEDTPADTGQDHPDSYEGSGASTNEDSPDGQALRHALNITGDPELGEVVADADGYRLYRYDRDDPSSGESACLDDCAEQWPPVRSTDDTDFDGDESLLGSIIRGDGVEQVTLDGWPLYRHAEDTPGQVEGEGADGDWYAVSPLGTKANAQGWTEGYCPLGFEAWEHPELGEILVDDEGYTLYRWDEDRSEPSQTHCYDDCADTWPPVLDMAEFSYDGVDPAAFDAVARDGALDQVTLGGWPLYRYAGDDAPGAATGHGVDGSWYAVTPDGAAVEAGTSGHGGHGADEDGDSDDEDTAY</sequence>
<reference evidence="3" key="1">
    <citation type="submission" date="2023-07" db="EMBL/GenBank/DDBJ databases">
        <title>Novel species in the genus Lipingzhangella isolated from Sambhar Salt Lake.</title>
        <authorList>
            <person name="Jiya N."/>
            <person name="Kajale S."/>
            <person name="Sharma A."/>
        </authorList>
    </citation>
    <scope>NUCLEOTIDE SEQUENCE [LARGE SCALE GENOMIC DNA]</scope>
    <source>
        <strain evidence="3">LS1_29</strain>
    </source>
</reference>
<evidence type="ECO:0000256" key="1">
    <source>
        <dbReference type="SAM" id="MobiDB-lite"/>
    </source>
</evidence>
<evidence type="ECO:0008006" key="4">
    <source>
        <dbReference type="Google" id="ProtNLM"/>
    </source>
</evidence>
<dbReference type="Proteomes" id="UP001250214">
    <property type="component" value="Unassembled WGS sequence"/>
</dbReference>
<keyword evidence="3" id="KW-1185">Reference proteome</keyword>
<feature type="region of interest" description="Disordered" evidence="1">
    <location>
        <begin position="27"/>
        <end position="64"/>
    </location>
</feature>
<dbReference type="EMBL" id="JAVLVT010000005">
    <property type="protein sequence ID" value="MDS1271345.1"/>
    <property type="molecule type" value="Genomic_DNA"/>
</dbReference>
<feature type="region of interest" description="Disordered" evidence="1">
    <location>
        <begin position="302"/>
        <end position="330"/>
    </location>
</feature>
<organism evidence="2 3">
    <name type="scientific">Lipingzhangella rawalii</name>
    <dbReference type="NCBI Taxonomy" id="2055835"/>
    <lineage>
        <taxon>Bacteria</taxon>
        <taxon>Bacillati</taxon>
        <taxon>Actinomycetota</taxon>
        <taxon>Actinomycetes</taxon>
        <taxon>Streptosporangiales</taxon>
        <taxon>Nocardiopsidaceae</taxon>
        <taxon>Lipingzhangella</taxon>
    </lineage>
</organism>
<evidence type="ECO:0000313" key="3">
    <source>
        <dbReference type="Proteomes" id="UP001250214"/>
    </source>
</evidence>
<comment type="caution">
    <text evidence="2">The sequence shown here is derived from an EMBL/GenBank/DDBJ whole genome shotgun (WGS) entry which is preliminary data.</text>
</comment>
<name>A0ABU2H7R9_9ACTN</name>
<dbReference type="RefSeq" id="WP_310912870.1">
    <property type="nucleotide sequence ID" value="NZ_JAVLVT010000005.1"/>
</dbReference>
<gene>
    <name evidence="2" type="ORF">RIF23_13665</name>
</gene>
<evidence type="ECO:0000313" key="2">
    <source>
        <dbReference type="EMBL" id="MDS1271345.1"/>
    </source>
</evidence>
<dbReference type="PANTHER" id="PTHR39335:SF1">
    <property type="entry name" value="BLL4220 PROTEIN"/>
    <property type="match status" value="1"/>
</dbReference>
<accession>A0ABU2H7R9</accession>
<protein>
    <recommendedName>
        <fullName evidence="4">Lipoprotein with Yx(FWY)xxD motif</fullName>
    </recommendedName>
</protein>
<proteinExistence type="predicted"/>